<dbReference type="Proteomes" id="UP001059380">
    <property type="component" value="Chromosome"/>
</dbReference>
<dbReference type="AlphaFoldDB" id="A0A9J7BQI9"/>
<dbReference type="Gene3D" id="3.30.70.2970">
    <property type="entry name" value="Protein of unknown function (DUF541), domain 2"/>
    <property type="match status" value="1"/>
</dbReference>
<organism evidence="2 3">
    <name type="scientific">Occallatibacter riparius</name>
    <dbReference type="NCBI Taxonomy" id="1002689"/>
    <lineage>
        <taxon>Bacteria</taxon>
        <taxon>Pseudomonadati</taxon>
        <taxon>Acidobacteriota</taxon>
        <taxon>Terriglobia</taxon>
        <taxon>Terriglobales</taxon>
        <taxon>Acidobacteriaceae</taxon>
        <taxon>Occallatibacter</taxon>
    </lineage>
</organism>
<dbReference type="InterPro" id="IPR007497">
    <property type="entry name" value="SIMPL/DUF541"/>
</dbReference>
<evidence type="ECO:0000313" key="3">
    <source>
        <dbReference type="Proteomes" id="UP001059380"/>
    </source>
</evidence>
<keyword evidence="1" id="KW-0732">Signal</keyword>
<protein>
    <submittedName>
        <fullName evidence="2">SIMPL domain-containing protein</fullName>
    </submittedName>
</protein>
<dbReference type="KEGG" id="orp:MOP44_21875"/>
<evidence type="ECO:0000256" key="1">
    <source>
        <dbReference type="SAM" id="SignalP"/>
    </source>
</evidence>
<evidence type="ECO:0000313" key="2">
    <source>
        <dbReference type="EMBL" id="UWZ83206.1"/>
    </source>
</evidence>
<dbReference type="Gene3D" id="3.30.110.170">
    <property type="entry name" value="Protein of unknown function (DUF541), domain 1"/>
    <property type="match status" value="1"/>
</dbReference>
<dbReference type="EMBL" id="CP093313">
    <property type="protein sequence ID" value="UWZ83206.1"/>
    <property type="molecule type" value="Genomic_DNA"/>
</dbReference>
<gene>
    <name evidence="2" type="ORF">MOP44_21875</name>
</gene>
<sequence>MRCAIPSFLAVAVSVSAASSLIAQCNQNCPERRTVSVNGSASVTADADLAIVRVGYKLYGPDAKAAYSTATATSNAIMQALIASGVKKNAIESTSQVLQHTQQYETQQYPINSPERVQHEFTALQNWTVRVKPDDAANVLNTAINAGANESGWIEWIVEHPESLQAEAAARAEGDAHATAERIAQMSGVRLGRIVSVTENQGSGSAMDSIGALSGPVVMALNSAPGSQPLAVNSRQVTFHCLVYAVFEIE</sequence>
<reference evidence="2" key="1">
    <citation type="submission" date="2021-04" db="EMBL/GenBank/DDBJ databases">
        <title>Phylogenetic analysis of Acidobacteriaceae.</title>
        <authorList>
            <person name="Qiu L."/>
            <person name="Zhang Q."/>
        </authorList>
    </citation>
    <scope>NUCLEOTIDE SEQUENCE</scope>
    <source>
        <strain evidence="2">DSM 25168</strain>
    </source>
</reference>
<keyword evidence="3" id="KW-1185">Reference proteome</keyword>
<feature type="signal peptide" evidence="1">
    <location>
        <begin position="1"/>
        <end position="23"/>
    </location>
</feature>
<dbReference type="PANTHER" id="PTHR34387:SF2">
    <property type="entry name" value="SLR1258 PROTEIN"/>
    <property type="match status" value="1"/>
</dbReference>
<proteinExistence type="predicted"/>
<dbReference type="PANTHER" id="PTHR34387">
    <property type="entry name" value="SLR1258 PROTEIN"/>
    <property type="match status" value="1"/>
</dbReference>
<accession>A0A9J7BQI9</accession>
<dbReference type="InterPro" id="IPR052022">
    <property type="entry name" value="26kDa_periplasmic_antigen"/>
</dbReference>
<dbReference type="RefSeq" id="WP_260792540.1">
    <property type="nucleotide sequence ID" value="NZ_CP093313.1"/>
</dbReference>
<name>A0A9J7BQI9_9BACT</name>
<dbReference type="GO" id="GO:0006974">
    <property type="term" value="P:DNA damage response"/>
    <property type="evidence" value="ECO:0007669"/>
    <property type="project" value="TreeGrafter"/>
</dbReference>
<feature type="chain" id="PRO_5039921584" evidence="1">
    <location>
        <begin position="24"/>
        <end position="250"/>
    </location>
</feature>
<dbReference type="Pfam" id="PF04402">
    <property type="entry name" value="SIMPL"/>
    <property type="match status" value="1"/>
</dbReference>